<evidence type="ECO:0000256" key="1">
    <source>
        <dbReference type="ARBA" id="ARBA00023054"/>
    </source>
</evidence>
<feature type="coiled-coil region" evidence="3">
    <location>
        <begin position="384"/>
        <end position="495"/>
    </location>
</feature>
<organism evidence="7 8">
    <name type="scientific">Dioscorea zingiberensis</name>
    <dbReference type="NCBI Taxonomy" id="325984"/>
    <lineage>
        <taxon>Eukaryota</taxon>
        <taxon>Viridiplantae</taxon>
        <taxon>Streptophyta</taxon>
        <taxon>Embryophyta</taxon>
        <taxon>Tracheophyta</taxon>
        <taxon>Spermatophyta</taxon>
        <taxon>Magnoliopsida</taxon>
        <taxon>Liliopsida</taxon>
        <taxon>Dioscoreales</taxon>
        <taxon>Dioscoreaceae</taxon>
        <taxon>Dioscorea</taxon>
    </lineage>
</organism>
<feature type="domain" description="Factor of DNA methylation 1-5/IDN2" evidence="5">
    <location>
        <begin position="499"/>
        <end position="572"/>
    </location>
</feature>
<reference evidence="7" key="1">
    <citation type="submission" date="2021-03" db="EMBL/GenBank/DDBJ databases">
        <authorList>
            <person name="Li Z."/>
            <person name="Yang C."/>
        </authorList>
    </citation>
    <scope>NUCLEOTIDE SEQUENCE</scope>
    <source>
        <strain evidence="7">Dzin_1.0</strain>
        <tissue evidence="7">Leaf</tissue>
    </source>
</reference>
<feature type="domain" description="XS" evidence="4">
    <location>
        <begin position="113"/>
        <end position="221"/>
    </location>
</feature>
<feature type="coiled-coil region" evidence="3">
    <location>
        <begin position="253"/>
        <end position="358"/>
    </location>
</feature>
<gene>
    <name evidence="7" type="ORF">J5N97_014989</name>
</gene>
<accession>A0A9D5HK16</accession>
<evidence type="ECO:0000313" key="7">
    <source>
        <dbReference type="EMBL" id="KAJ0979515.1"/>
    </source>
</evidence>
<protein>
    <submittedName>
        <fullName evidence="7">Uncharacterized protein</fullName>
    </submittedName>
</protein>
<dbReference type="InterPro" id="IPR005379">
    <property type="entry name" value="FDM1-5/IDN2_XH"/>
</dbReference>
<evidence type="ECO:0000259" key="5">
    <source>
        <dbReference type="Pfam" id="PF03469"/>
    </source>
</evidence>
<evidence type="ECO:0000259" key="4">
    <source>
        <dbReference type="Pfam" id="PF03468"/>
    </source>
</evidence>
<dbReference type="InterPro" id="IPR005381">
    <property type="entry name" value="Znf-XS_domain"/>
</dbReference>
<dbReference type="PANTHER" id="PTHR21596:SF3">
    <property type="entry name" value="FACTOR OF DNA METHYLATION 1-RELATED"/>
    <property type="match status" value="1"/>
</dbReference>
<evidence type="ECO:0000313" key="8">
    <source>
        <dbReference type="Proteomes" id="UP001085076"/>
    </source>
</evidence>
<dbReference type="OrthoDB" id="1892195at2759"/>
<keyword evidence="2" id="KW-0943">RNA-mediated gene silencing</keyword>
<dbReference type="InterPro" id="IPR005380">
    <property type="entry name" value="XS_domain"/>
</dbReference>
<dbReference type="InterPro" id="IPR038588">
    <property type="entry name" value="XS_domain_sf"/>
</dbReference>
<dbReference type="PANTHER" id="PTHR21596">
    <property type="entry name" value="RIBONUCLEASE P SUBUNIT P38"/>
    <property type="match status" value="1"/>
</dbReference>
<dbReference type="Pfam" id="PF03468">
    <property type="entry name" value="XS"/>
    <property type="match status" value="1"/>
</dbReference>
<evidence type="ECO:0000256" key="3">
    <source>
        <dbReference type="SAM" id="Coils"/>
    </source>
</evidence>
<reference evidence="7" key="2">
    <citation type="journal article" date="2022" name="Hortic Res">
        <title>The genome of Dioscorea zingiberensis sheds light on the biosynthesis, origin and evolution of the medicinally important diosgenin saponins.</title>
        <authorList>
            <person name="Li Y."/>
            <person name="Tan C."/>
            <person name="Li Z."/>
            <person name="Guo J."/>
            <person name="Li S."/>
            <person name="Chen X."/>
            <person name="Wang C."/>
            <person name="Dai X."/>
            <person name="Yang H."/>
            <person name="Song W."/>
            <person name="Hou L."/>
            <person name="Xu J."/>
            <person name="Tong Z."/>
            <person name="Xu A."/>
            <person name="Yuan X."/>
            <person name="Wang W."/>
            <person name="Yang Q."/>
            <person name="Chen L."/>
            <person name="Sun Z."/>
            <person name="Wang K."/>
            <person name="Pan B."/>
            <person name="Chen J."/>
            <person name="Bao Y."/>
            <person name="Liu F."/>
            <person name="Qi X."/>
            <person name="Gang D.R."/>
            <person name="Wen J."/>
            <person name="Li J."/>
        </authorList>
    </citation>
    <scope>NUCLEOTIDE SEQUENCE</scope>
    <source>
        <strain evidence="7">Dzin_1.0</strain>
    </source>
</reference>
<dbReference type="Pfam" id="PF03470">
    <property type="entry name" value="zf-XS"/>
    <property type="match status" value="1"/>
</dbReference>
<dbReference type="InterPro" id="IPR045177">
    <property type="entry name" value="FDM1-5/IDN2"/>
</dbReference>
<keyword evidence="8" id="KW-1185">Reference proteome</keyword>
<dbReference type="Proteomes" id="UP001085076">
    <property type="component" value="Miscellaneous, Linkage group lg03"/>
</dbReference>
<dbReference type="EMBL" id="JAGGNH010000003">
    <property type="protein sequence ID" value="KAJ0979515.1"/>
    <property type="molecule type" value="Genomic_DNA"/>
</dbReference>
<sequence length="603" mass="70074">MDSSSEASEISDSEIDDFEDKCYLNLQNKKYIVENENGTYRCPFCVGKKRQEYQYKDLLQHATAIGASNRSGKVKAYHRAVVKFLKKDLAGPDGSSLQLMVIENGPTKPKQYEQFVWPWMGILVNVPTEWKNGRQVGESGTRLKEQLSRFNPLKVIPLWNFRGHTGNAIVDFSKDWSGFIDAMSFETYFEAEHHGKKDWYDSKAHAADIYGWIARAEDYESVGPISDHLRKNGDLKTIEELEKEESRKTEKLVANLANQIEVKNKHLQELECKYNETTMSLDKMMEEKDTLHQAYNEEIQKMQRLARDHSRKVFEENEKLRSELDFKRKELDERCKQLDQLVAQTDIEKQRLDDEKQKNALKNSSLHLATLEQKKADENVLRLVEEQKREKEAALQKILHLERQLDAKQKLELEIQQLKGKLQVMKHMGGEEDSGVKKKIEELTDELNEKMEEMDGLEDLNSTLVIKERMSNDELQQARSALINGLKDLKDLKEEIGIKRMGELDSKPFQIACKRKFSKEDPDCKAAELCSLWQDELKNPEWHPFKIMNVDGKDKEVIKDDEKLQNLKEELAHPEAMENFKAEAMRAKYLVSVWLLRGSIMPS</sequence>
<feature type="domain" description="Zinc finger-XS" evidence="6">
    <location>
        <begin position="42"/>
        <end position="81"/>
    </location>
</feature>
<dbReference type="Gene3D" id="3.30.70.2890">
    <property type="entry name" value="XS domain"/>
    <property type="match status" value="1"/>
</dbReference>
<evidence type="ECO:0000256" key="2">
    <source>
        <dbReference type="ARBA" id="ARBA00023158"/>
    </source>
</evidence>
<comment type="caution">
    <text evidence="7">The sequence shown here is derived from an EMBL/GenBank/DDBJ whole genome shotgun (WGS) entry which is preliminary data.</text>
</comment>
<dbReference type="Pfam" id="PF03469">
    <property type="entry name" value="XH"/>
    <property type="match status" value="1"/>
</dbReference>
<keyword evidence="1 3" id="KW-0175">Coiled coil</keyword>
<evidence type="ECO:0000259" key="6">
    <source>
        <dbReference type="Pfam" id="PF03470"/>
    </source>
</evidence>
<dbReference type="AlphaFoldDB" id="A0A9D5HK16"/>
<dbReference type="CDD" id="cd12266">
    <property type="entry name" value="RRM_like_XS"/>
    <property type="match status" value="1"/>
</dbReference>
<dbReference type="GO" id="GO:0080188">
    <property type="term" value="P:gene silencing by siRNA-directed DNA methylation"/>
    <property type="evidence" value="ECO:0007669"/>
    <property type="project" value="InterPro"/>
</dbReference>
<proteinExistence type="predicted"/>
<name>A0A9D5HK16_9LILI</name>